<keyword evidence="3" id="KW-1185">Reference proteome</keyword>
<dbReference type="InterPro" id="IPR007165">
    <property type="entry name" value="Phage_holin_4_2"/>
</dbReference>
<dbReference type="PANTHER" id="PTHR37309:SF1">
    <property type="entry name" value="SLR0284 PROTEIN"/>
    <property type="match status" value="1"/>
</dbReference>
<dbReference type="Pfam" id="PF04020">
    <property type="entry name" value="Phage_holin_4_2"/>
    <property type="match status" value="1"/>
</dbReference>
<name>A0A660L3D9_9BACL</name>
<organism evidence="2 3">
    <name type="scientific">Brockia lithotrophica</name>
    <dbReference type="NCBI Taxonomy" id="933949"/>
    <lineage>
        <taxon>Bacteria</taxon>
        <taxon>Bacillati</taxon>
        <taxon>Bacillota</taxon>
        <taxon>Bacilli</taxon>
        <taxon>Bacillales</taxon>
        <taxon>Bacillales Family X. Incertae Sedis</taxon>
        <taxon>Brockia</taxon>
    </lineage>
</organism>
<reference evidence="2 3" key="1">
    <citation type="submission" date="2018-10" db="EMBL/GenBank/DDBJ databases">
        <title>Genomic Encyclopedia of Type Strains, Phase IV (KMG-IV): sequencing the most valuable type-strain genomes for metagenomic binning, comparative biology and taxonomic classification.</title>
        <authorList>
            <person name="Goeker M."/>
        </authorList>
    </citation>
    <scope>NUCLEOTIDE SEQUENCE [LARGE SCALE GENOMIC DNA]</scope>
    <source>
        <strain evidence="2 3">DSM 22653</strain>
    </source>
</reference>
<gene>
    <name evidence="2" type="ORF">C7438_0090</name>
</gene>
<evidence type="ECO:0000313" key="2">
    <source>
        <dbReference type="EMBL" id="RKQ88457.1"/>
    </source>
</evidence>
<evidence type="ECO:0000313" key="3">
    <source>
        <dbReference type="Proteomes" id="UP000267019"/>
    </source>
</evidence>
<keyword evidence="1" id="KW-0472">Membrane</keyword>
<feature type="transmembrane region" description="Helical" evidence="1">
    <location>
        <begin position="30"/>
        <end position="48"/>
    </location>
</feature>
<accession>A0A660L3D9</accession>
<feature type="transmembrane region" description="Helical" evidence="1">
    <location>
        <begin position="87"/>
        <end position="108"/>
    </location>
</feature>
<protein>
    <submittedName>
        <fullName evidence="2">Putative membrane protein</fullName>
    </submittedName>
</protein>
<dbReference type="PANTHER" id="PTHR37309">
    <property type="entry name" value="SLR0284 PROTEIN"/>
    <property type="match status" value="1"/>
</dbReference>
<dbReference type="AlphaFoldDB" id="A0A660L3D9"/>
<feature type="transmembrane region" description="Helical" evidence="1">
    <location>
        <begin position="55"/>
        <end position="75"/>
    </location>
</feature>
<comment type="caution">
    <text evidence="2">The sequence shown here is derived from an EMBL/GenBank/DDBJ whole genome shotgun (WGS) entry which is preliminary data.</text>
</comment>
<keyword evidence="1" id="KW-1133">Transmembrane helix</keyword>
<keyword evidence="1" id="KW-0812">Transmembrane</keyword>
<dbReference type="Proteomes" id="UP000267019">
    <property type="component" value="Unassembled WGS sequence"/>
</dbReference>
<sequence length="109" mass="11708">MLVRFLGNAIAILLLPYILRGIEVHGVGAAIVAALLWGLVNAVLRPVVMLLTLPLNVLTLGLFGLVVNALLFWLVGSVVSGFVVHGFWPAFFGSILMGLLSSLFSYFVK</sequence>
<proteinExistence type="predicted"/>
<dbReference type="RefSeq" id="WP_211321987.1">
    <property type="nucleotide sequence ID" value="NZ_RBIJ01000001.1"/>
</dbReference>
<dbReference type="EMBL" id="RBIJ01000001">
    <property type="protein sequence ID" value="RKQ88457.1"/>
    <property type="molecule type" value="Genomic_DNA"/>
</dbReference>
<evidence type="ECO:0000256" key="1">
    <source>
        <dbReference type="SAM" id="Phobius"/>
    </source>
</evidence>